<protein>
    <submittedName>
        <fullName evidence="2">Uncharacterized protein</fullName>
    </submittedName>
</protein>
<evidence type="ECO:0000256" key="1">
    <source>
        <dbReference type="SAM" id="MobiDB-lite"/>
    </source>
</evidence>
<evidence type="ECO:0000313" key="2">
    <source>
        <dbReference type="EMBL" id="KMU76718.1"/>
    </source>
</evidence>
<accession>A0A0J8QZB0</accession>
<dbReference type="Proteomes" id="UP000054559">
    <property type="component" value="Unassembled WGS sequence"/>
</dbReference>
<feature type="compositionally biased region" description="Basic residues" evidence="1">
    <location>
        <begin position="82"/>
        <end position="97"/>
    </location>
</feature>
<proteinExistence type="predicted"/>
<name>A0A0J8QZB0_COCIT</name>
<evidence type="ECO:0000313" key="3">
    <source>
        <dbReference type="Proteomes" id="UP000054559"/>
    </source>
</evidence>
<dbReference type="AlphaFoldDB" id="A0A0J8QZB0"/>
<gene>
    <name evidence="2" type="ORF">CISG_05861</name>
</gene>
<reference evidence="3" key="1">
    <citation type="journal article" date="2010" name="Genome Res.">
        <title>Population genomic sequencing of Coccidioides fungi reveals recent hybridization and transposon control.</title>
        <authorList>
            <person name="Neafsey D.E."/>
            <person name="Barker B.M."/>
            <person name="Sharpton T.J."/>
            <person name="Stajich J.E."/>
            <person name="Park D.J."/>
            <person name="Whiston E."/>
            <person name="Hung C.-Y."/>
            <person name="McMahan C."/>
            <person name="White J."/>
            <person name="Sykes S."/>
            <person name="Heiman D."/>
            <person name="Young S."/>
            <person name="Zeng Q."/>
            <person name="Abouelleil A."/>
            <person name="Aftuck L."/>
            <person name="Bessette D."/>
            <person name="Brown A."/>
            <person name="FitzGerald M."/>
            <person name="Lui A."/>
            <person name="Macdonald J.P."/>
            <person name="Priest M."/>
            <person name="Orbach M.J."/>
            <person name="Galgiani J.N."/>
            <person name="Kirkland T.N."/>
            <person name="Cole G.T."/>
            <person name="Birren B.W."/>
            <person name="Henn M.R."/>
            <person name="Taylor J.W."/>
            <person name="Rounsley S.D."/>
        </authorList>
    </citation>
    <scope>NUCLEOTIDE SEQUENCE [LARGE SCALE GENOMIC DNA]</scope>
    <source>
        <strain evidence="3">RMSCC 3703</strain>
    </source>
</reference>
<feature type="region of interest" description="Disordered" evidence="1">
    <location>
        <begin position="53"/>
        <end position="126"/>
    </location>
</feature>
<organism evidence="2 3">
    <name type="scientific">Coccidioides immitis RMSCC 3703</name>
    <dbReference type="NCBI Taxonomy" id="454286"/>
    <lineage>
        <taxon>Eukaryota</taxon>
        <taxon>Fungi</taxon>
        <taxon>Dikarya</taxon>
        <taxon>Ascomycota</taxon>
        <taxon>Pezizomycotina</taxon>
        <taxon>Eurotiomycetes</taxon>
        <taxon>Eurotiomycetidae</taxon>
        <taxon>Onygenales</taxon>
        <taxon>Onygenaceae</taxon>
        <taxon>Coccidioides</taxon>
    </lineage>
</organism>
<sequence length="126" mass="13845">MHNLQSQNIPTWRLSAFHGPWKQIRTSASSQVSGNNLHTKSQVLERLGAAASHAIMQRTEMPNKLKPELRTRRPSAEESAHRPRRAPQKVYRVRSRRVLVSSGPASQALGGVASSTPTGGKGAFQQ</sequence>
<feature type="compositionally biased region" description="Basic and acidic residues" evidence="1">
    <location>
        <begin position="61"/>
        <end position="81"/>
    </location>
</feature>
<dbReference type="EMBL" id="DS268148">
    <property type="protein sequence ID" value="KMU76718.1"/>
    <property type="molecule type" value="Genomic_DNA"/>
</dbReference>